<evidence type="ECO:0000256" key="12">
    <source>
        <dbReference type="RuleBase" id="RU367134"/>
    </source>
</evidence>
<evidence type="ECO:0000256" key="9">
    <source>
        <dbReference type="PIRSR" id="PIRSR630616-3"/>
    </source>
</evidence>
<comment type="subunit">
    <text evidence="1">Monomer.</text>
</comment>
<dbReference type="InterPro" id="IPR008271">
    <property type="entry name" value="Ser/Thr_kinase_AS"/>
</dbReference>
<evidence type="ECO:0000256" key="6">
    <source>
        <dbReference type="ARBA" id="ARBA00022840"/>
    </source>
</evidence>
<comment type="similarity">
    <text evidence="12">Belongs to the protein kinase superfamily. Ser/Thr protein kinase family. Aurora subfamily.</text>
</comment>
<feature type="region of interest" description="Disordered" evidence="13">
    <location>
        <begin position="1"/>
        <end position="61"/>
    </location>
</feature>
<evidence type="ECO:0000256" key="13">
    <source>
        <dbReference type="SAM" id="MobiDB-lite"/>
    </source>
</evidence>
<evidence type="ECO:0000313" key="15">
    <source>
        <dbReference type="EMBL" id="EAR87588.2"/>
    </source>
</evidence>
<evidence type="ECO:0000256" key="10">
    <source>
        <dbReference type="PROSITE-ProRule" id="PRU10141"/>
    </source>
</evidence>
<dbReference type="FunFam" id="1.10.510.10:FF:000571">
    <property type="entry name" value="Maternal embryonic leucine zipper kinase"/>
    <property type="match status" value="1"/>
</dbReference>
<evidence type="ECO:0000256" key="8">
    <source>
        <dbReference type="PIRSR" id="PIRSR630616-2"/>
    </source>
</evidence>
<feature type="domain" description="Protein kinase" evidence="14">
    <location>
        <begin position="72"/>
        <end position="324"/>
    </location>
</feature>
<dbReference type="Gene3D" id="1.10.510.10">
    <property type="entry name" value="Transferase(Phosphotransferase) domain 1"/>
    <property type="match status" value="1"/>
</dbReference>
<name>I7LTZ6_TETTS</name>
<dbReference type="InterPro" id="IPR011009">
    <property type="entry name" value="Kinase-like_dom_sf"/>
</dbReference>
<feature type="binding site" evidence="8">
    <location>
        <begin position="199"/>
        <end position="200"/>
    </location>
    <ligand>
        <name>ATP</name>
        <dbReference type="ChEBI" id="CHEBI:30616"/>
    </ligand>
</feature>
<dbReference type="GO" id="GO:0004674">
    <property type="term" value="F:protein serine/threonine kinase activity"/>
    <property type="evidence" value="ECO:0007669"/>
    <property type="project" value="UniProtKB-KW"/>
</dbReference>
<feature type="cross-link" description="Glycyl lysine isopeptide (Lys-Gly) (interchain with G-Cter in SUMO2)" evidence="9">
    <location>
        <position position="197"/>
    </location>
</feature>
<keyword evidence="16" id="KW-1185">Reference proteome</keyword>
<evidence type="ECO:0000256" key="4">
    <source>
        <dbReference type="ARBA" id="ARBA00022741"/>
    </source>
</evidence>
<dbReference type="InterPro" id="IPR000719">
    <property type="entry name" value="Prot_kinase_dom"/>
</dbReference>
<sequence>MYSSLQQQPNNYGGYSDYQNRPISDINWSKDNQQAAKPNYAASRSSKDDQSSTSTRNQSRKTVDDYTFLDQKDKKAFLGQGSYGTVRLAIDKSDGQKYAIKMMHKSTIFQYCTIDNLKREIKIQKRMNHPNICKLYHYFEDKQYVYLVLEYAEQGSLFHNLRKVKKFSEELAFRFFYQTCLGIDHLHKNSIIHRDLKPENLLIDGKGDIKLCDFGWSAEQRNSIVRKTFCGTVDYMPPEMIENQPHDHRVDIWCLGILLYELIHGYAPFLGHDDQTKLKNIRNRQEIVFEPFVPKDLEELIRGILQHNPLHRLSMDDIFRHRWMVKFYKRTGINIDEVMKQQNQNTLGSRSIHTKHIVADQPSINSVNDSIASSNDRSFQKMQTFPKNQYQSNMYYSQNSNQNIYPRYMDSNSMYYAPQQPIQNPNNTAEKQNKEESFLDRFLIAFGCMTRDKNKN</sequence>
<dbReference type="PROSITE" id="PS00108">
    <property type="entry name" value="PROTEIN_KINASE_ST"/>
    <property type="match status" value="1"/>
</dbReference>
<evidence type="ECO:0000256" key="5">
    <source>
        <dbReference type="ARBA" id="ARBA00022777"/>
    </source>
</evidence>
<dbReference type="EC" id="2.7.11.1" evidence="12"/>
<dbReference type="InterPro" id="IPR030616">
    <property type="entry name" value="Aur-like"/>
</dbReference>
<dbReference type="PROSITE" id="PS50011">
    <property type="entry name" value="PROTEIN_KINASE_DOM"/>
    <property type="match status" value="1"/>
</dbReference>
<keyword evidence="5 12" id="KW-0418">Kinase</keyword>
<dbReference type="OMA" id="MRIPISH"/>
<dbReference type="Proteomes" id="UP000009168">
    <property type="component" value="Unassembled WGS sequence"/>
</dbReference>
<feature type="binding site" evidence="8">
    <location>
        <position position="213"/>
    </location>
    <ligand>
        <name>ATP</name>
        <dbReference type="ChEBI" id="CHEBI:30616"/>
    </ligand>
</feature>
<dbReference type="PANTHER" id="PTHR24350">
    <property type="entry name" value="SERINE/THREONINE-PROTEIN KINASE IAL-RELATED"/>
    <property type="match status" value="1"/>
</dbReference>
<accession>I7LTZ6</accession>
<evidence type="ECO:0000313" key="16">
    <source>
        <dbReference type="Proteomes" id="UP000009168"/>
    </source>
</evidence>
<dbReference type="SUPFAM" id="SSF56112">
    <property type="entry name" value="Protein kinase-like (PK-like)"/>
    <property type="match status" value="1"/>
</dbReference>
<dbReference type="PROSITE" id="PS00107">
    <property type="entry name" value="PROTEIN_KINASE_ATP"/>
    <property type="match status" value="1"/>
</dbReference>
<feature type="compositionally biased region" description="Polar residues" evidence="13">
    <location>
        <begin position="1"/>
        <end position="36"/>
    </location>
</feature>
<dbReference type="GO" id="GO:0005524">
    <property type="term" value="F:ATP binding"/>
    <property type="evidence" value="ECO:0007669"/>
    <property type="project" value="UniProtKB-UniRule"/>
</dbReference>
<protein>
    <recommendedName>
        <fullName evidence="12">Aurora kinase</fullName>
        <ecNumber evidence="12">2.7.11.1</ecNumber>
    </recommendedName>
</protein>
<reference evidence="16" key="1">
    <citation type="journal article" date="2006" name="PLoS Biol.">
        <title>Macronuclear genome sequence of the ciliate Tetrahymena thermophila, a model eukaryote.</title>
        <authorList>
            <person name="Eisen J.A."/>
            <person name="Coyne R.S."/>
            <person name="Wu M."/>
            <person name="Wu D."/>
            <person name="Thiagarajan M."/>
            <person name="Wortman J.R."/>
            <person name="Badger J.H."/>
            <person name="Ren Q."/>
            <person name="Amedeo P."/>
            <person name="Jones K.M."/>
            <person name="Tallon L.J."/>
            <person name="Delcher A.L."/>
            <person name="Salzberg S.L."/>
            <person name="Silva J.C."/>
            <person name="Haas B.J."/>
            <person name="Majoros W.H."/>
            <person name="Farzad M."/>
            <person name="Carlton J.M."/>
            <person name="Smith R.K. Jr."/>
            <person name="Garg J."/>
            <person name="Pearlman R.E."/>
            <person name="Karrer K.M."/>
            <person name="Sun L."/>
            <person name="Manning G."/>
            <person name="Elde N.C."/>
            <person name="Turkewitz A.P."/>
            <person name="Asai D.J."/>
            <person name="Wilkes D.E."/>
            <person name="Wang Y."/>
            <person name="Cai H."/>
            <person name="Collins K."/>
            <person name="Stewart B.A."/>
            <person name="Lee S.R."/>
            <person name="Wilamowska K."/>
            <person name="Weinberg Z."/>
            <person name="Ruzzo W.L."/>
            <person name="Wloga D."/>
            <person name="Gaertig J."/>
            <person name="Frankel J."/>
            <person name="Tsao C.-C."/>
            <person name="Gorovsky M.A."/>
            <person name="Keeling P.J."/>
            <person name="Waller R.F."/>
            <person name="Patron N.J."/>
            <person name="Cherry J.M."/>
            <person name="Stover N.A."/>
            <person name="Krieger C.J."/>
            <person name="del Toro C."/>
            <person name="Ryder H.F."/>
            <person name="Williamson S.C."/>
            <person name="Barbeau R.A."/>
            <person name="Hamilton E.P."/>
            <person name="Orias E."/>
        </authorList>
    </citation>
    <scope>NUCLEOTIDE SEQUENCE [LARGE SCALE GENOMIC DNA]</scope>
    <source>
        <strain evidence="16">SB210</strain>
    </source>
</reference>
<keyword evidence="2 11" id="KW-0723">Serine/threonine-protein kinase</keyword>
<dbReference type="OrthoDB" id="377346at2759"/>
<comment type="catalytic activity">
    <reaction evidence="12">
        <text>L-threonyl-[protein] + ATP = O-phospho-L-threonyl-[protein] + ADP + H(+)</text>
        <dbReference type="Rhea" id="RHEA:46608"/>
        <dbReference type="Rhea" id="RHEA-COMP:11060"/>
        <dbReference type="Rhea" id="RHEA-COMP:11605"/>
        <dbReference type="ChEBI" id="CHEBI:15378"/>
        <dbReference type="ChEBI" id="CHEBI:30013"/>
        <dbReference type="ChEBI" id="CHEBI:30616"/>
        <dbReference type="ChEBI" id="CHEBI:61977"/>
        <dbReference type="ChEBI" id="CHEBI:456216"/>
        <dbReference type="EC" id="2.7.11.1"/>
    </reaction>
</comment>
<dbReference type="EMBL" id="GG662853">
    <property type="protein sequence ID" value="EAR87588.2"/>
    <property type="molecule type" value="Genomic_DNA"/>
</dbReference>
<evidence type="ECO:0000256" key="2">
    <source>
        <dbReference type="ARBA" id="ARBA00022527"/>
    </source>
</evidence>
<evidence type="ECO:0000259" key="14">
    <source>
        <dbReference type="PROSITE" id="PS50011"/>
    </source>
</evidence>
<keyword evidence="3 12" id="KW-0808">Transferase</keyword>
<dbReference type="STRING" id="312017.I7LTZ6"/>
<dbReference type="FunFam" id="3.30.200.20:FF:000042">
    <property type="entry name" value="Aurora kinase A"/>
    <property type="match status" value="1"/>
</dbReference>
<dbReference type="eggNOG" id="KOG0580">
    <property type="taxonomic scope" value="Eukaryota"/>
</dbReference>
<comment type="catalytic activity">
    <reaction evidence="12">
        <text>L-seryl-[protein] + ATP = O-phospho-L-seryl-[protein] + ADP + H(+)</text>
        <dbReference type="Rhea" id="RHEA:17989"/>
        <dbReference type="Rhea" id="RHEA-COMP:9863"/>
        <dbReference type="Rhea" id="RHEA-COMP:11604"/>
        <dbReference type="ChEBI" id="CHEBI:15378"/>
        <dbReference type="ChEBI" id="CHEBI:29999"/>
        <dbReference type="ChEBI" id="CHEBI:30616"/>
        <dbReference type="ChEBI" id="CHEBI:83421"/>
        <dbReference type="ChEBI" id="CHEBI:456216"/>
        <dbReference type="EC" id="2.7.11.1"/>
    </reaction>
</comment>
<dbReference type="CDD" id="cd14007">
    <property type="entry name" value="STKc_Aurora"/>
    <property type="match status" value="1"/>
</dbReference>
<evidence type="ECO:0000256" key="7">
    <source>
        <dbReference type="PIRSR" id="PIRSR630616-1"/>
    </source>
</evidence>
<keyword evidence="4 8" id="KW-0547">Nucleotide-binding</keyword>
<dbReference type="KEGG" id="tet:TTHERM_00070950"/>
<organism evidence="15 16">
    <name type="scientific">Tetrahymena thermophila (strain SB210)</name>
    <dbReference type="NCBI Taxonomy" id="312017"/>
    <lineage>
        <taxon>Eukaryota</taxon>
        <taxon>Sar</taxon>
        <taxon>Alveolata</taxon>
        <taxon>Ciliophora</taxon>
        <taxon>Intramacronucleata</taxon>
        <taxon>Oligohymenophorea</taxon>
        <taxon>Hymenostomatida</taxon>
        <taxon>Tetrahymenina</taxon>
        <taxon>Tetrahymenidae</taxon>
        <taxon>Tetrahymena</taxon>
    </lineage>
</organism>
<evidence type="ECO:0000256" key="1">
    <source>
        <dbReference type="ARBA" id="ARBA00011245"/>
    </source>
</evidence>
<feature type="binding site" evidence="8">
    <location>
        <begin position="150"/>
        <end position="152"/>
    </location>
    <ligand>
        <name>ATP</name>
        <dbReference type="ChEBI" id="CHEBI:30616"/>
    </ligand>
</feature>
<dbReference type="Pfam" id="PF00069">
    <property type="entry name" value="Pkinase"/>
    <property type="match status" value="1"/>
</dbReference>
<proteinExistence type="inferred from homology"/>
<dbReference type="SMART" id="SM00220">
    <property type="entry name" value="S_TKc"/>
    <property type="match status" value="1"/>
</dbReference>
<feature type="binding site" evidence="8 10">
    <location>
        <position position="101"/>
    </location>
    <ligand>
        <name>ATP</name>
        <dbReference type="ChEBI" id="CHEBI:30616"/>
    </ligand>
</feature>
<keyword evidence="6 8" id="KW-0067">ATP-binding</keyword>
<gene>
    <name evidence="15" type="ORF">TTHERM_00070950</name>
</gene>
<evidence type="ECO:0000256" key="11">
    <source>
        <dbReference type="RuleBase" id="RU000304"/>
    </source>
</evidence>
<dbReference type="HOGENOM" id="CLU_000288_63_4_1"/>
<dbReference type="GeneID" id="7832597"/>
<dbReference type="AlphaFoldDB" id="I7LTZ6"/>
<dbReference type="InParanoid" id="I7LTZ6"/>
<feature type="active site" description="Proton acceptor" evidence="7">
    <location>
        <position position="195"/>
    </location>
</feature>
<dbReference type="InterPro" id="IPR017441">
    <property type="entry name" value="Protein_kinase_ATP_BS"/>
</dbReference>
<evidence type="ECO:0000256" key="3">
    <source>
        <dbReference type="ARBA" id="ARBA00022679"/>
    </source>
</evidence>
<dbReference type="RefSeq" id="XP_001007833.2">
    <property type="nucleotide sequence ID" value="XM_001007833.3"/>
</dbReference>